<organism evidence="2 3">
    <name type="scientific">Leptolyngbya subtilissima DQ-A4</name>
    <dbReference type="NCBI Taxonomy" id="2933933"/>
    <lineage>
        <taxon>Bacteria</taxon>
        <taxon>Bacillati</taxon>
        <taxon>Cyanobacteriota</taxon>
        <taxon>Cyanophyceae</taxon>
        <taxon>Leptolyngbyales</taxon>
        <taxon>Leptolyngbyaceae</taxon>
        <taxon>Leptolyngbya group</taxon>
        <taxon>Leptolyngbya</taxon>
    </lineage>
</organism>
<accession>A0ABV0KCS2</accession>
<dbReference type="Proteomes" id="UP001482513">
    <property type="component" value="Unassembled WGS sequence"/>
</dbReference>
<dbReference type="Pfam" id="PF25164">
    <property type="entry name" value="CoiA_N"/>
    <property type="match status" value="1"/>
</dbReference>
<keyword evidence="3" id="KW-1185">Reference proteome</keyword>
<gene>
    <name evidence="2" type="ORF">NC992_22740</name>
</gene>
<dbReference type="InterPro" id="IPR057253">
    <property type="entry name" value="CoiA-like_N"/>
</dbReference>
<evidence type="ECO:0000313" key="3">
    <source>
        <dbReference type="Proteomes" id="UP001482513"/>
    </source>
</evidence>
<sequence length="331" mass="36990">MGKPKDILYRTALDAAGALITTEQAAKGTVYSCPICQGDMIPRLGEKKRHHFAHKALAENCTPESVLHYSFKKLLAQKIQEHISSQEPLQISWSCHECLEDHTGNLVKKAARVEVEHNLGTCQPDIALLDASNRVVAVVEVVVTHEPEEKVLDYYEREKIGAVVFQLKSDEDLGRIASSMEPDRVYSCLNPTCKRCGGRTNKKDLHIIQSKCKWCQHTMLVAATLSKATMTGEFRPSDLEIAEAKGVRIGYWQSKQSGWFYPTSACPQCKGVVGLSWLWDDHVAFYLKLPREVVPAGHVCLGCKLDLNGTWPVRYKEKPGKPPTPPKLRAK</sequence>
<evidence type="ECO:0000259" key="1">
    <source>
        <dbReference type="Pfam" id="PF25164"/>
    </source>
</evidence>
<proteinExistence type="predicted"/>
<protein>
    <recommendedName>
        <fullName evidence="1">Competence protein CoiA-like N-terminal domain-containing protein</fullName>
    </recommendedName>
</protein>
<reference evidence="2 3" key="1">
    <citation type="submission" date="2022-04" db="EMBL/GenBank/DDBJ databases">
        <title>Positive selection, recombination, and allopatry shape intraspecific diversity of widespread and dominant cyanobacteria.</title>
        <authorList>
            <person name="Wei J."/>
            <person name="Shu W."/>
            <person name="Hu C."/>
        </authorList>
    </citation>
    <scope>NUCLEOTIDE SEQUENCE [LARGE SCALE GENOMIC DNA]</scope>
    <source>
        <strain evidence="2 3">DQ-A4</strain>
    </source>
</reference>
<evidence type="ECO:0000313" key="2">
    <source>
        <dbReference type="EMBL" id="MEP0949713.1"/>
    </source>
</evidence>
<dbReference type="EMBL" id="JAMPKX010000014">
    <property type="protein sequence ID" value="MEP0949713.1"/>
    <property type="molecule type" value="Genomic_DNA"/>
</dbReference>
<comment type="caution">
    <text evidence="2">The sequence shown here is derived from an EMBL/GenBank/DDBJ whole genome shotgun (WGS) entry which is preliminary data.</text>
</comment>
<feature type="domain" description="Competence protein CoiA-like N-terminal" evidence="1">
    <location>
        <begin position="25"/>
        <end position="61"/>
    </location>
</feature>
<name>A0ABV0KCS2_9CYAN</name>
<dbReference type="RefSeq" id="WP_190707892.1">
    <property type="nucleotide sequence ID" value="NZ_JAMPKX010000014.1"/>
</dbReference>